<accession>A0A5J5ANH1</accession>
<evidence type="ECO:0000313" key="2">
    <source>
        <dbReference type="Proteomes" id="UP000325577"/>
    </source>
</evidence>
<dbReference type="OrthoDB" id="1727538at2759"/>
<dbReference type="EMBL" id="CM018043">
    <property type="protein sequence ID" value="KAA8531768.1"/>
    <property type="molecule type" value="Genomic_DNA"/>
</dbReference>
<evidence type="ECO:0000313" key="1">
    <source>
        <dbReference type="EMBL" id="KAA8531768.1"/>
    </source>
</evidence>
<protein>
    <submittedName>
        <fullName evidence="1">Uncharacterized protein</fullName>
    </submittedName>
</protein>
<keyword evidence="2" id="KW-1185">Reference proteome</keyword>
<dbReference type="PANTHER" id="PTHR35324:SF5">
    <property type="entry name" value="BHLH DOMAIN-CONTAINING PROTEIN"/>
    <property type="match status" value="1"/>
</dbReference>
<dbReference type="PANTHER" id="PTHR35324">
    <property type="entry name" value="BNAA08G03750D PROTEIN"/>
    <property type="match status" value="1"/>
</dbReference>
<name>A0A5J5ANH1_9ASTE</name>
<proteinExistence type="predicted"/>
<organism evidence="1 2">
    <name type="scientific">Nyssa sinensis</name>
    <dbReference type="NCBI Taxonomy" id="561372"/>
    <lineage>
        <taxon>Eukaryota</taxon>
        <taxon>Viridiplantae</taxon>
        <taxon>Streptophyta</taxon>
        <taxon>Embryophyta</taxon>
        <taxon>Tracheophyta</taxon>
        <taxon>Spermatophyta</taxon>
        <taxon>Magnoliopsida</taxon>
        <taxon>eudicotyledons</taxon>
        <taxon>Gunneridae</taxon>
        <taxon>Pentapetalae</taxon>
        <taxon>asterids</taxon>
        <taxon>Cornales</taxon>
        <taxon>Nyssaceae</taxon>
        <taxon>Nyssa</taxon>
    </lineage>
</organism>
<dbReference type="AlphaFoldDB" id="A0A5J5ANH1"/>
<reference evidence="1 2" key="1">
    <citation type="submission" date="2019-09" db="EMBL/GenBank/DDBJ databases">
        <title>A chromosome-level genome assembly of the Chinese tupelo Nyssa sinensis.</title>
        <authorList>
            <person name="Yang X."/>
            <person name="Kang M."/>
            <person name="Yang Y."/>
            <person name="Xiong H."/>
            <person name="Wang M."/>
            <person name="Zhang Z."/>
            <person name="Wang Z."/>
            <person name="Wu H."/>
            <person name="Ma T."/>
            <person name="Liu J."/>
            <person name="Xi Z."/>
        </authorList>
    </citation>
    <scope>NUCLEOTIDE SEQUENCE [LARGE SCALE GENOMIC DNA]</scope>
    <source>
        <strain evidence="1">J267</strain>
        <tissue evidence="1">Leaf</tissue>
    </source>
</reference>
<gene>
    <name evidence="1" type="ORF">F0562_006515</name>
</gene>
<sequence length="123" mass="13921">MATRLSIRYFYIHPSKKMDFMISKEQASLSEVEKVKLSEGRRDDANLVTTHLYLKSSSSTQTSQTLDKDVVLQRIRHHKCLHKVRSTFQALASSSSYSSSGKAGTISDLEHKWLELNDAFSAP</sequence>
<dbReference type="Proteomes" id="UP000325577">
    <property type="component" value="Linkage Group LG2"/>
</dbReference>